<protein>
    <submittedName>
        <fullName evidence="2">Uncharacterized protein</fullName>
    </submittedName>
</protein>
<sequence length="151" mass="17339">MMPSKPHIHSFPFHTAYPTLLRGLRHSHKPPIRTPQDKREGRATYSRRTKERASCPQVVFPVRKVTCLLHISSYTHPNKACEIPTESSQDEESVNVWFSSIGVVEGFQIDRAKHDLAEYVFVFKVRERSRRETPVLGAVFLCLRLGVELAL</sequence>
<gene>
    <name evidence="2" type="ORF">CEPIT_LOCUS23383</name>
</gene>
<dbReference type="AlphaFoldDB" id="A0AAV0EAY9"/>
<proteinExistence type="predicted"/>
<dbReference type="EMBL" id="CAMAPF010000919">
    <property type="protein sequence ID" value="CAH9121018.1"/>
    <property type="molecule type" value="Genomic_DNA"/>
</dbReference>
<keyword evidence="3" id="KW-1185">Reference proteome</keyword>
<organism evidence="2 3">
    <name type="scientific">Cuscuta epithymum</name>
    <dbReference type="NCBI Taxonomy" id="186058"/>
    <lineage>
        <taxon>Eukaryota</taxon>
        <taxon>Viridiplantae</taxon>
        <taxon>Streptophyta</taxon>
        <taxon>Embryophyta</taxon>
        <taxon>Tracheophyta</taxon>
        <taxon>Spermatophyta</taxon>
        <taxon>Magnoliopsida</taxon>
        <taxon>eudicotyledons</taxon>
        <taxon>Gunneridae</taxon>
        <taxon>Pentapetalae</taxon>
        <taxon>asterids</taxon>
        <taxon>lamiids</taxon>
        <taxon>Solanales</taxon>
        <taxon>Convolvulaceae</taxon>
        <taxon>Cuscuteae</taxon>
        <taxon>Cuscuta</taxon>
        <taxon>Cuscuta subgen. Cuscuta</taxon>
    </lineage>
</organism>
<reference evidence="2" key="1">
    <citation type="submission" date="2022-07" db="EMBL/GenBank/DDBJ databases">
        <authorList>
            <person name="Macas J."/>
            <person name="Novak P."/>
            <person name="Neumann P."/>
        </authorList>
    </citation>
    <scope>NUCLEOTIDE SEQUENCE</scope>
</reference>
<evidence type="ECO:0000313" key="2">
    <source>
        <dbReference type="EMBL" id="CAH9121018.1"/>
    </source>
</evidence>
<evidence type="ECO:0000256" key="1">
    <source>
        <dbReference type="SAM" id="MobiDB-lite"/>
    </source>
</evidence>
<comment type="caution">
    <text evidence="2">The sequence shown here is derived from an EMBL/GenBank/DDBJ whole genome shotgun (WGS) entry which is preliminary data.</text>
</comment>
<feature type="region of interest" description="Disordered" evidence="1">
    <location>
        <begin position="25"/>
        <end position="50"/>
    </location>
</feature>
<dbReference type="Proteomes" id="UP001152523">
    <property type="component" value="Unassembled WGS sequence"/>
</dbReference>
<accession>A0AAV0EAY9</accession>
<name>A0AAV0EAY9_9ASTE</name>
<evidence type="ECO:0000313" key="3">
    <source>
        <dbReference type="Proteomes" id="UP001152523"/>
    </source>
</evidence>